<dbReference type="Proteomes" id="UP000235748">
    <property type="component" value="Unassembled WGS sequence"/>
</dbReference>
<evidence type="ECO:0000313" key="2">
    <source>
        <dbReference type="EMBL" id="PMC20192.1"/>
    </source>
</evidence>
<name>A0A2N6QKJ0_9STAP</name>
<comment type="caution">
    <text evidence="2">The sequence shown here is derived from an EMBL/GenBank/DDBJ whole genome shotgun (WGS) entry which is preliminary data.</text>
</comment>
<evidence type="ECO:0000313" key="1">
    <source>
        <dbReference type="EMBL" id="MCY1584414.1"/>
    </source>
</evidence>
<dbReference type="Pfam" id="PF11673">
    <property type="entry name" value="DUF3269"/>
    <property type="match status" value="1"/>
</dbReference>
<protein>
    <submittedName>
        <fullName evidence="1">DUF3269 family protein</fullName>
    </submittedName>
</protein>
<sequence length="76" mass="9103">MQETTKQYDLFTSESERVFRVTELSDGDFYVENLAGKRYWDVDNKMMTMQGFNRFKANHNLFLEEELNSQATIFDM</sequence>
<gene>
    <name evidence="2" type="ORF">CJ235_00540</name>
    <name evidence="1" type="ORF">NW133_13045</name>
</gene>
<evidence type="ECO:0000313" key="4">
    <source>
        <dbReference type="Proteomes" id="UP001072952"/>
    </source>
</evidence>
<reference evidence="1" key="2">
    <citation type="journal article" date="2022" name="Int. J. Mol. Sci.">
        <title>Phenotypic and Genotypic Virulence Characterisation of Staphylococcus pettenkoferi Strains Isolated from Human Bloodstream and Diabetic Foot Infections.</title>
        <authorList>
            <person name="Magnan C."/>
            <person name="Ahmad-Mansour N."/>
            <person name="Pouget C."/>
            <person name="Morsli M."/>
            <person name="Huc-Brandt S."/>
            <person name="Pantel A."/>
            <person name="Dunyach-Remy C."/>
            <person name="Sotto A."/>
            <person name="Molle V."/>
            <person name="Lavigne J.-P."/>
        </authorList>
    </citation>
    <scope>NUCLEOTIDE SEQUENCE</scope>
    <source>
        <strain evidence="1">NSP012P</strain>
    </source>
</reference>
<dbReference type="EMBL" id="PNGG01000001">
    <property type="protein sequence ID" value="PMC20192.1"/>
    <property type="molecule type" value="Genomic_DNA"/>
</dbReference>
<reference evidence="1" key="3">
    <citation type="submission" date="2022-08" db="EMBL/GenBank/DDBJ databases">
        <authorList>
            <person name="Magnan C."/>
        </authorList>
    </citation>
    <scope>NUCLEOTIDE SEQUENCE</scope>
    <source>
        <strain evidence="1">NSP012P</strain>
    </source>
</reference>
<dbReference type="RefSeq" id="WP_102695981.1">
    <property type="nucleotide sequence ID" value="NZ_JANSLD010000074.1"/>
</dbReference>
<dbReference type="InterPro" id="IPR021687">
    <property type="entry name" value="DUF3269"/>
</dbReference>
<evidence type="ECO:0000313" key="3">
    <source>
        <dbReference type="Proteomes" id="UP000235748"/>
    </source>
</evidence>
<proteinExistence type="predicted"/>
<dbReference type="EMBL" id="JANSLD010000074">
    <property type="protein sequence ID" value="MCY1584414.1"/>
    <property type="molecule type" value="Genomic_DNA"/>
</dbReference>
<organism evidence="2 3">
    <name type="scientific">Staphylococcus pettenkoferi</name>
    <dbReference type="NCBI Taxonomy" id="170573"/>
    <lineage>
        <taxon>Bacteria</taxon>
        <taxon>Bacillati</taxon>
        <taxon>Bacillota</taxon>
        <taxon>Bacilli</taxon>
        <taxon>Bacillales</taxon>
        <taxon>Staphylococcaceae</taxon>
        <taxon>Staphylococcus</taxon>
    </lineage>
</organism>
<dbReference type="AlphaFoldDB" id="A0A2N6QKJ0"/>
<dbReference type="Proteomes" id="UP001072952">
    <property type="component" value="Unassembled WGS sequence"/>
</dbReference>
<accession>A0A2N6QKJ0</accession>
<reference evidence="2 3" key="1">
    <citation type="submission" date="2017-09" db="EMBL/GenBank/DDBJ databases">
        <title>Bacterial strain isolated from the female urinary microbiota.</title>
        <authorList>
            <person name="Thomas-White K."/>
            <person name="Kumar N."/>
            <person name="Forster S."/>
            <person name="Putonti C."/>
            <person name="Lawley T."/>
            <person name="Wolfe A.J."/>
        </authorList>
    </citation>
    <scope>NUCLEOTIDE SEQUENCE [LARGE SCALE GENOMIC DNA]</scope>
    <source>
        <strain evidence="2 3">UMB0834</strain>
    </source>
</reference>
<keyword evidence="4" id="KW-1185">Reference proteome</keyword>